<gene>
    <name evidence="5" type="ordered locus">Psesu_1389</name>
</gene>
<evidence type="ECO:0000256" key="3">
    <source>
        <dbReference type="SAM" id="Phobius"/>
    </source>
</evidence>
<dbReference type="InterPro" id="IPR051203">
    <property type="entry name" value="Polysaccharide_Synthase-Rel"/>
</dbReference>
<accession>E6WSM2</accession>
<dbReference type="HOGENOM" id="CLU_013560_5_0_6"/>
<feature type="transmembrane region" description="Helical" evidence="3">
    <location>
        <begin position="114"/>
        <end position="131"/>
    </location>
</feature>
<keyword evidence="3" id="KW-0472">Membrane</keyword>
<dbReference type="Proteomes" id="UP000008632">
    <property type="component" value="Chromosome"/>
</dbReference>
<dbReference type="CDD" id="cd05237">
    <property type="entry name" value="UDP_invert_4-6DH_SDR_e"/>
    <property type="match status" value="1"/>
</dbReference>
<sequence length="636" mass="69411">MKTGPALPVSLPRTAIVLHDLLMAAVCWQALHVLRYGARSETYDWTQLTPTLAIVLVAQGLVFWRVGLYRGLWRFASVPDIWNILKAAGLGTVAIVICLAIYNRMDALPRAVLFLYPLALAAMLGVPRLLYRVWKDYNLSRSTATQQRVLIMGAGQAADALVRDLRRSGAYQPVGFLDDAPHLQGSQLHGMPVLGTLEEAATVAREVGAGMLVIAIPSLDAAGMQRVLGICEHSGLPFRTVPRLTDVLEGKALPGELKEVAIEDLLHRKPVTPDWGLIRDWLGGRTVMVTGAGGSIGSELCRQCARHGASRIVLLEISELALLTIHAELQDAFPGVEVVAVLGDCGDPAVTRRALERCAPDAVFHAAAYKQVPLLEGQLREAVRNNVLATHTVAELCREYRVGTFVLISTDKAVDPANVLGVSKRVAEMIAQSMDERVEGTRYVTVRFGNVLDSAGSVVPLFREQIRRGGPVTVTDPEVTRYFMTIPEACQLIMQAAASGSHAAIYTLDMGDPVPIRLLAEQMIRLAGKQPGRDIAIVYTGLRPGEKLHETLFYPDEHYRPTAHPKILEAGARGCPADQVLQEVEHMRFAVSRYDESTLRQALQVLVPEFSPRAAAEPENTATVVQFPAREAARTR</sequence>
<feature type="transmembrane region" description="Helical" evidence="3">
    <location>
        <begin position="51"/>
        <end position="69"/>
    </location>
</feature>
<dbReference type="InterPro" id="IPR003869">
    <property type="entry name" value="Polysac_CapD-like"/>
</dbReference>
<evidence type="ECO:0000256" key="1">
    <source>
        <dbReference type="ARBA" id="ARBA00006484"/>
    </source>
</evidence>
<evidence type="ECO:0000313" key="6">
    <source>
        <dbReference type="Proteomes" id="UP000008632"/>
    </source>
</evidence>
<protein>
    <submittedName>
        <fullName evidence="5">Polysaccharide biosynthesis protein CapD</fullName>
    </submittedName>
</protein>
<feature type="transmembrane region" description="Helical" evidence="3">
    <location>
        <begin position="12"/>
        <end position="31"/>
    </location>
</feature>
<dbReference type="InterPro" id="IPR036291">
    <property type="entry name" value="NAD(P)-bd_dom_sf"/>
</dbReference>
<name>E6WSM2_PSEUU</name>
<dbReference type="KEGG" id="psu:Psesu_1389"/>
<feature type="domain" description="Ketoreductase" evidence="4">
    <location>
        <begin position="285"/>
        <end position="441"/>
    </location>
</feature>
<evidence type="ECO:0000313" key="5">
    <source>
        <dbReference type="EMBL" id="ADV27236.1"/>
    </source>
</evidence>
<evidence type="ECO:0000259" key="4">
    <source>
        <dbReference type="SMART" id="SM00822"/>
    </source>
</evidence>
<dbReference type="PANTHER" id="PTHR43318:SF1">
    <property type="entry name" value="POLYSACCHARIDE BIOSYNTHESIS PROTEIN EPSC-RELATED"/>
    <property type="match status" value="1"/>
</dbReference>
<dbReference type="Gene3D" id="3.40.50.720">
    <property type="entry name" value="NAD(P)-binding Rossmann-like Domain"/>
    <property type="match status" value="2"/>
</dbReference>
<dbReference type="RefSeq" id="WP_013535064.1">
    <property type="nucleotide sequence ID" value="NC_014924.1"/>
</dbReference>
<dbReference type="InterPro" id="IPR057326">
    <property type="entry name" value="KR_dom"/>
</dbReference>
<keyword evidence="3" id="KW-0812">Transmembrane</keyword>
<comment type="similarity">
    <text evidence="2">Belongs to the polysaccharide synthase family.</text>
</comment>
<dbReference type="eggNOG" id="COG1086">
    <property type="taxonomic scope" value="Bacteria"/>
</dbReference>
<keyword evidence="6" id="KW-1185">Reference proteome</keyword>
<dbReference type="PANTHER" id="PTHR43318">
    <property type="entry name" value="UDP-N-ACETYLGLUCOSAMINE 4,6-DEHYDRATASE"/>
    <property type="match status" value="1"/>
</dbReference>
<dbReference type="SUPFAM" id="SSF53335">
    <property type="entry name" value="S-adenosyl-L-methionine-dependent methyltransferases"/>
    <property type="match status" value="1"/>
</dbReference>
<dbReference type="Pfam" id="PF02719">
    <property type="entry name" value="Polysacc_synt_2"/>
    <property type="match status" value="1"/>
</dbReference>
<organism evidence="5 6">
    <name type="scientific">Pseudoxanthomonas suwonensis (strain 11-1)</name>
    <dbReference type="NCBI Taxonomy" id="743721"/>
    <lineage>
        <taxon>Bacteria</taxon>
        <taxon>Pseudomonadati</taxon>
        <taxon>Pseudomonadota</taxon>
        <taxon>Gammaproteobacteria</taxon>
        <taxon>Lysobacterales</taxon>
        <taxon>Lysobacteraceae</taxon>
        <taxon>Pseudoxanthomonas</taxon>
    </lineage>
</organism>
<dbReference type="AlphaFoldDB" id="E6WSM2"/>
<feature type="transmembrane region" description="Helical" evidence="3">
    <location>
        <begin position="81"/>
        <end position="102"/>
    </location>
</feature>
<comment type="similarity">
    <text evidence="1">Belongs to the short-chain dehydrogenases/reductases (SDR) family.</text>
</comment>
<dbReference type="EMBL" id="CP002446">
    <property type="protein sequence ID" value="ADV27236.1"/>
    <property type="molecule type" value="Genomic_DNA"/>
</dbReference>
<dbReference type="SUPFAM" id="SSF51735">
    <property type="entry name" value="NAD(P)-binding Rossmann-fold domains"/>
    <property type="match status" value="1"/>
</dbReference>
<evidence type="ECO:0000256" key="2">
    <source>
        <dbReference type="ARBA" id="ARBA00007430"/>
    </source>
</evidence>
<dbReference type="SMART" id="SM00822">
    <property type="entry name" value="PKS_KR"/>
    <property type="match status" value="1"/>
</dbReference>
<keyword evidence="3" id="KW-1133">Transmembrane helix</keyword>
<reference evidence="5 6" key="1">
    <citation type="submission" date="2011-01" db="EMBL/GenBank/DDBJ databases">
        <title>Complete sequence of Pseudoxanthomonas suwonensis 11-1.</title>
        <authorList>
            <consortium name="US DOE Joint Genome Institute"/>
            <person name="Lucas S."/>
            <person name="Copeland A."/>
            <person name="Lapidus A."/>
            <person name="Cheng J.-F."/>
            <person name="Goodwin L."/>
            <person name="Pitluck S."/>
            <person name="Teshima H."/>
            <person name="Detter J.C."/>
            <person name="Han C."/>
            <person name="Tapia R."/>
            <person name="Land M."/>
            <person name="Hauser L."/>
            <person name="Kyrpides N."/>
            <person name="Ivanova N."/>
            <person name="Ovchinnikova G."/>
            <person name="Siebers A.K."/>
            <person name="Allgaier M."/>
            <person name="Thelen M.P."/>
            <person name="Hugenholtz P."/>
            <person name="Gladden J."/>
            <person name="Woyke T."/>
        </authorList>
    </citation>
    <scope>NUCLEOTIDE SEQUENCE [LARGE SCALE GENOMIC DNA]</scope>
    <source>
        <strain evidence="6">11-1</strain>
    </source>
</reference>
<dbReference type="InterPro" id="IPR029063">
    <property type="entry name" value="SAM-dependent_MTases_sf"/>
</dbReference>
<dbReference type="Pfam" id="PF13727">
    <property type="entry name" value="CoA_binding_3"/>
    <property type="match status" value="1"/>
</dbReference>
<dbReference type="STRING" id="743721.Psesu_1389"/>
<proteinExistence type="inferred from homology"/>